<organism evidence="4 5">
    <name type="scientific">Desulfuromonas acetoxidans (strain DSM 684 / 11070)</name>
    <dbReference type="NCBI Taxonomy" id="281689"/>
    <lineage>
        <taxon>Bacteria</taxon>
        <taxon>Pseudomonadati</taxon>
        <taxon>Thermodesulfobacteriota</taxon>
        <taxon>Desulfuromonadia</taxon>
        <taxon>Desulfuromonadales</taxon>
        <taxon>Desulfuromonadaceae</taxon>
        <taxon>Desulfuromonas</taxon>
    </lineage>
</organism>
<dbReference type="EMBL" id="AAEW02000007">
    <property type="protein sequence ID" value="EAT15991.1"/>
    <property type="molecule type" value="Genomic_DNA"/>
</dbReference>
<proteinExistence type="predicted"/>
<dbReference type="PANTHER" id="PTHR43088:SF1">
    <property type="entry name" value="SUBUNIT OF PYRUVATE:FLAVODOXIN OXIDOREDUCTASE"/>
    <property type="match status" value="1"/>
</dbReference>
<dbReference type="SUPFAM" id="SSF52922">
    <property type="entry name" value="TK C-terminal domain-like"/>
    <property type="match status" value="1"/>
</dbReference>
<name>Q1K0F0_DESA6</name>
<feature type="domain" description="Pyruvate:ferredoxin oxidoreductase core" evidence="3">
    <location>
        <begin position="249"/>
        <end position="341"/>
    </location>
</feature>
<feature type="domain" description="Pyruvate flavodoxin/ferredoxin oxidoreductase pyrimidine binding" evidence="2">
    <location>
        <begin position="16"/>
        <end position="187"/>
    </location>
</feature>
<dbReference type="AlphaFoldDB" id="Q1K0F0"/>
<dbReference type="RefSeq" id="WP_005999841.1">
    <property type="nucleotide sequence ID" value="NZ_AAEW02000007.1"/>
</dbReference>
<sequence length="356" mass="38466">MTKRLFVKGNEAVAMGAIEAGCRYYFGYPITPQSDIPEYISREFLKIGGEFIQAESEVASINMLLGASACGARAMTSSSSPGISLKQEGISYMSGSECPGLIVNICRSGPGLGGIDASQADYFQATKGGGHGGYHIIVLAPDCVQEMYDMAILAFDLSDRYRVPAMILADAVIGQMKEALEPHPYVKPDDLGPKDWALIGDGKAGEQKIVKSLYLGDGELEAHNNRLHAKYAVMQDKEVRYEGIALDDAELLVTAYGSTARIAKTAVRLAREQGMKVGLLRPITLFPFPKAAFKEHGEKVGKILCFELNNGQMVDDVRLAAPGVEVDFYGRPPGAGSLPTPEEFLAQIRSRYEVSV</sequence>
<dbReference type="OrthoDB" id="9794954at2"/>
<keyword evidence="5" id="KW-1185">Reference proteome</keyword>
<evidence type="ECO:0000259" key="2">
    <source>
        <dbReference type="Pfam" id="PF01855"/>
    </source>
</evidence>
<accession>Q1K0F0</accession>
<dbReference type="PANTHER" id="PTHR43088">
    <property type="entry name" value="SUBUNIT OF PYRUVATE:FLAVODOXIN OXIDOREDUCTASE-RELATED"/>
    <property type="match status" value="1"/>
</dbReference>
<dbReference type="GO" id="GO:0016491">
    <property type="term" value="F:oxidoreductase activity"/>
    <property type="evidence" value="ECO:0007669"/>
    <property type="project" value="UniProtKB-KW"/>
</dbReference>
<dbReference type="Pfam" id="PF01855">
    <property type="entry name" value="POR_N"/>
    <property type="match status" value="1"/>
</dbReference>
<dbReference type="InterPro" id="IPR009014">
    <property type="entry name" value="Transketo_C/PFOR_II"/>
</dbReference>
<dbReference type="Gene3D" id="3.40.50.970">
    <property type="match status" value="1"/>
</dbReference>
<dbReference type="SUPFAM" id="SSF52518">
    <property type="entry name" value="Thiamin diphosphate-binding fold (THDP-binding)"/>
    <property type="match status" value="1"/>
</dbReference>
<dbReference type="InterPro" id="IPR002880">
    <property type="entry name" value="Pyrv_Fd/Flavodoxin_OxRdtase_N"/>
</dbReference>
<keyword evidence="1" id="KW-0560">Oxidoreductase</keyword>
<dbReference type="Pfam" id="PF17147">
    <property type="entry name" value="PFOR_II"/>
    <property type="match status" value="1"/>
</dbReference>
<evidence type="ECO:0000313" key="5">
    <source>
        <dbReference type="Proteomes" id="UP000005695"/>
    </source>
</evidence>
<dbReference type="CDD" id="cd07034">
    <property type="entry name" value="TPP_PYR_PFOR_IOR-alpha_like"/>
    <property type="match status" value="1"/>
</dbReference>
<comment type="caution">
    <text evidence="4">The sequence shown here is derived from an EMBL/GenBank/DDBJ whole genome shotgun (WGS) entry which is preliminary data.</text>
</comment>
<dbReference type="InterPro" id="IPR033412">
    <property type="entry name" value="PFOR_II"/>
</dbReference>
<dbReference type="NCBIfam" id="NF005507">
    <property type="entry name" value="PRK07119.1"/>
    <property type="match status" value="1"/>
</dbReference>
<dbReference type="InterPro" id="IPR029061">
    <property type="entry name" value="THDP-binding"/>
</dbReference>
<dbReference type="InterPro" id="IPR052368">
    <property type="entry name" value="2-oxoacid_oxidoreductase"/>
</dbReference>
<dbReference type="Proteomes" id="UP000005695">
    <property type="component" value="Unassembled WGS sequence"/>
</dbReference>
<evidence type="ECO:0000259" key="3">
    <source>
        <dbReference type="Pfam" id="PF17147"/>
    </source>
</evidence>
<protein>
    <submittedName>
        <fullName evidence="4">Pyruvate flavodoxin/ferredoxin oxidoreductase-like</fullName>
    </submittedName>
</protein>
<dbReference type="Gene3D" id="3.40.50.920">
    <property type="match status" value="1"/>
</dbReference>
<evidence type="ECO:0000256" key="1">
    <source>
        <dbReference type="ARBA" id="ARBA00023002"/>
    </source>
</evidence>
<gene>
    <name evidence="4" type="ORF">Dace_2291</name>
</gene>
<reference evidence="4" key="1">
    <citation type="submission" date="2006-05" db="EMBL/GenBank/DDBJ databases">
        <title>Annotation of the draft genome assembly of Desulfuromonas acetoxidans DSM 684.</title>
        <authorList>
            <consortium name="US DOE Joint Genome Institute (JGI-ORNL)"/>
            <person name="Larimer F."/>
            <person name="Land M."/>
            <person name="Hauser L."/>
        </authorList>
    </citation>
    <scope>NUCLEOTIDE SEQUENCE [LARGE SCALE GENOMIC DNA]</scope>
    <source>
        <strain evidence="4">DSM 684</strain>
    </source>
</reference>
<reference evidence="4" key="2">
    <citation type="submission" date="2006-05" db="EMBL/GenBank/DDBJ databases">
        <title>Sequencing of the draft genome and assembly of Desulfuromonas acetoxidans DSM 684.</title>
        <authorList>
            <consortium name="US DOE Joint Genome Institute (JGI-PGF)"/>
            <person name="Copeland A."/>
            <person name="Lucas S."/>
            <person name="Lapidus A."/>
            <person name="Barry K."/>
            <person name="Detter J.C."/>
            <person name="Glavina del Rio T."/>
            <person name="Hammon N."/>
            <person name="Israni S."/>
            <person name="Dalin E."/>
            <person name="Tice H."/>
            <person name="Bruce D."/>
            <person name="Pitluck S."/>
            <person name="Richardson P."/>
        </authorList>
    </citation>
    <scope>NUCLEOTIDE SEQUENCE [LARGE SCALE GENOMIC DNA]</scope>
    <source>
        <strain evidence="4">DSM 684</strain>
    </source>
</reference>
<evidence type="ECO:0000313" key="4">
    <source>
        <dbReference type="EMBL" id="EAT15991.1"/>
    </source>
</evidence>